<dbReference type="Proteomes" id="UP001295469">
    <property type="component" value="Chromosome A08"/>
</dbReference>
<evidence type="ECO:0000256" key="1">
    <source>
        <dbReference type="SAM" id="MobiDB-lite"/>
    </source>
</evidence>
<feature type="non-terminal residue" evidence="2">
    <location>
        <position position="1"/>
    </location>
</feature>
<evidence type="ECO:0000313" key="2">
    <source>
        <dbReference type="EMBL" id="CAF2230770.1"/>
    </source>
</evidence>
<protein>
    <submittedName>
        <fullName evidence="2">(rape) hypothetical protein</fullName>
    </submittedName>
</protein>
<dbReference type="AlphaFoldDB" id="A0A816ZY43"/>
<name>A0A816ZY43_BRANA</name>
<accession>A0A816ZY43</accession>
<reference evidence="2" key="1">
    <citation type="submission" date="2021-01" db="EMBL/GenBank/DDBJ databases">
        <authorList>
            <consortium name="Genoscope - CEA"/>
            <person name="William W."/>
        </authorList>
    </citation>
    <scope>NUCLEOTIDE SEQUENCE</scope>
</reference>
<feature type="region of interest" description="Disordered" evidence="1">
    <location>
        <begin position="1"/>
        <end position="28"/>
    </location>
</feature>
<dbReference type="EMBL" id="HG994362">
    <property type="protein sequence ID" value="CAF2230770.1"/>
    <property type="molecule type" value="Genomic_DNA"/>
</dbReference>
<gene>
    <name evidence="2" type="ORF">DARMORV10_A08P11510.1</name>
</gene>
<proteinExistence type="predicted"/>
<organism evidence="2">
    <name type="scientific">Brassica napus</name>
    <name type="common">Rape</name>
    <dbReference type="NCBI Taxonomy" id="3708"/>
    <lineage>
        <taxon>Eukaryota</taxon>
        <taxon>Viridiplantae</taxon>
        <taxon>Streptophyta</taxon>
        <taxon>Embryophyta</taxon>
        <taxon>Tracheophyta</taxon>
        <taxon>Spermatophyta</taxon>
        <taxon>Magnoliopsida</taxon>
        <taxon>eudicotyledons</taxon>
        <taxon>Gunneridae</taxon>
        <taxon>Pentapetalae</taxon>
        <taxon>rosids</taxon>
        <taxon>malvids</taxon>
        <taxon>Brassicales</taxon>
        <taxon>Brassicaceae</taxon>
        <taxon>Brassiceae</taxon>
        <taxon>Brassica</taxon>
    </lineage>
</organism>
<feature type="non-terminal residue" evidence="2">
    <location>
        <position position="70"/>
    </location>
</feature>
<feature type="compositionally biased region" description="Basic residues" evidence="1">
    <location>
        <begin position="1"/>
        <end position="12"/>
    </location>
</feature>
<sequence>SSGITHKRKRGRPPGSRTKSRALAINEPPTFKPKYHDCGCHKCDSYVKQKNARNMRRAILLSKRASTTSQ</sequence>